<proteinExistence type="inferred from homology"/>
<dbReference type="InterPro" id="IPR011761">
    <property type="entry name" value="ATP-grasp"/>
</dbReference>
<feature type="binding site" evidence="21">
    <location>
        <position position="314"/>
    </location>
    <ligand>
        <name>Mg(2+)</name>
        <dbReference type="ChEBI" id="CHEBI:18420"/>
        <label>1</label>
    </ligand>
</feature>
<dbReference type="NCBIfam" id="TIGR01205">
    <property type="entry name" value="D_ala_D_alaTIGR"/>
    <property type="match status" value="1"/>
</dbReference>
<dbReference type="GO" id="GO:0005524">
    <property type="term" value="F:ATP binding"/>
    <property type="evidence" value="ECO:0007669"/>
    <property type="project" value="UniProtKB-UniRule"/>
</dbReference>
<protein>
    <recommendedName>
        <fullName evidence="18">D-alanine--D-alanine ligase</fullName>
        <ecNumber evidence="18">6.3.2.4</ecNumber>
    </recommendedName>
    <alternativeName>
        <fullName evidence="18">D-Ala-D-Ala ligase</fullName>
    </alternativeName>
    <alternativeName>
        <fullName evidence="18">D-alanylalanine synthetase</fullName>
    </alternativeName>
</protein>
<comment type="pathway">
    <text evidence="4 18">Cell wall biogenesis; peptidoglycan biosynthesis.</text>
</comment>
<gene>
    <name evidence="18" type="primary">ddl</name>
    <name evidence="24" type="ORF">GEV47_10435</name>
</gene>
<comment type="cofactor">
    <cofactor evidence="21">
        <name>Mg(2+)</name>
        <dbReference type="ChEBI" id="CHEBI:18420"/>
    </cofactor>
    <cofactor evidence="21">
        <name>Mn(2+)</name>
        <dbReference type="ChEBI" id="CHEBI:29035"/>
    </cofactor>
    <text evidence="21">Binds 2 magnesium or manganese ions per subunit.</text>
</comment>
<dbReference type="AlphaFoldDB" id="A0A843YMJ5"/>
<organism evidence="24 25">
    <name type="scientific">Glaciimonas soli</name>
    <dbReference type="NCBI Taxonomy" id="2590999"/>
    <lineage>
        <taxon>Bacteria</taxon>
        <taxon>Pseudomonadati</taxon>
        <taxon>Pseudomonadota</taxon>
        <taxon>Betaproteobacteria</taxon>
        <taxon>Burkholderiales</taxon>
        <taxon>Oxalobacteraceae</taxon>
        <taxon>Glaciimonas</taxon>
    </lineage>
</organism>
<comment type="caution">
    <text evidence="24">The sequence shown here is derived from an EMBL/GenBank/DDBJ whole genome shotgun (WGS) entry which is preliminary data.</text>
</comment>
<dbReference type="InterPro" id="IPR005905">
    <property type="entry name" value="D_ala_D_ala"/>
</dbReference>
<dbReference type="NCBIfam" id="NF002378">
    <property type="entry name" value="PRK01372.1"/>
    <property type="match status" value="1"/>
</dbReference>
<name>A0A843YMJ5_9BURK</name>
<evidence type="ECO:0000256" key="4">
    <source>
        <dbReference type="ARBA" id="ARBA00004752"/>
    </source>
</evidence>
<evidence type="ECO:0000256" key="12">
    <source>
        <dbReference type="ARBA" id="ARBA00022960"/>
    </source>
</evidence>
<feature type="binding site" evidence="21">
    <location>
        <position position="330"/>
    </location>
    <ligand>
        <name>Mg(2+)</name>
        <dbReference type="ChEBI" id="CHEBI:18420"/>
        <label>2</label>
    </ligand>
</feature>
<keyword evidence="7 18" id="KW-0436">Ligase</keyword>
<keyword evidence="14 21" id="KW-0464">Manganese</keyword>
<dbReference type="EMBL" id="WINI01000004">
    <property type="protein sequence ID" value="MQR01099.1"/>
    <property type="molecule type" value="Genomic_DNA"/>
</dbReference>
<dbReference type="Gene3D" id="3.30.470.20">
    <property type="entry name" value="ATP-grasp fold, B domain"/>
    <property type="match status" value="1"/>
</dbReference>
<keyword evidence="10 22" id="KW-0067">ATP-binding</keyword>
<keyword evidence="15 18" id="KW-0961">Cell wall biogenesis/degradation</keyword>
<dbReference type="InterPro" id="IPR013815">
    <property type="entry name" value="ATP_grasp_subdomain_1"/>
</dbReference>
<evidence type="ECO:0000256" key="22">
    <source>
        <dbReference type="PROSITE-ProRule" id="PRU00409"/>
    </source>
</evidence>
<keyword evidence="11 21" id="KW-0460">Magnesium</keyword>
<feature type="binding site" evidence="20">
    <location>
        <position position="146"/>
    </location>
    <ligand>
        <name>ATP</name>
        <dbReference type="ChEBI" id="CHEBI:30616"/>
    </ligand>
</feature>
<dbReference type="UniPathway" id="UPA00219"/>
<evidence type="ECO:0000256" key="16">
    <source>
        <dbReference type="ARBA" id="ARBA00047614"/>
    </source>
</evidence>
<dbReference type="GO" id="GO:0009252">
    <property type="term" value="P:peptidoglycan biosynthetic process"/>
    <property type="evidence" value="ECO:0007669"/>
    <property type="project" value="UniProtKB-UniRule"/>
</dbReference>
<evidence type="ECO:0000256" key="19">
    <source>
        <dbReference type="PIRSR" id="PIRSR039102-1"/>
    </source>
</evidence>
<dbReference type="GO" id="GO:0071555">
    <property type="term" value="P:cell wall organization"/>
    <property type="evidence" value="ECO:0007669"/>
    <property type="project" value="UniProtKB-KW"/>
</dbReference>
<evidence type="ECO:0000256" key="6">
    <source>
        <dbReference type="ARBA" id="ARBA00022490"/>
    </source>
</evidence>
<keyword evidence="8 21" id="KW-0479">Metal-binding</keyword>
<evidence type="ECO:0000256" key="2">
    <source>
        <dbReference type="ARBA" id="ARBA00003921"/>
    </source>
</evidence>
<evidence type="ECO:0000259" key="23">
    <source>
        <dbReference type="PROSITE" id="PS50975"/>
    </source>
</evidence>
<evidence type="ECO:0000256" key="20">
    <source>
        <dbReference type="PIRSR" id="PIRSR039102-2"/>
    </source>
</evidence>
<dbReference type="Gene3D" id="3.40.50.20">
    <property type="match status" value="1"/>
</dbReference>
<dbReference type="GO" id="GO:0005829">
    <property type="term" value="C:cytosol"/>
    <property type="evidence" value="ECO:0007669"/>
    <property type="project" value="TreeGrafter"/>
</dbReference>
<accession>A0A843YMJ5</accession>
<dbReference type="FunFam" id="3.30.470.20:FF:000008">
    <property type="entry name" value="D-alanine--D-alanine ligase"/>
    <property type="match status" value="1"/>
</dbReference>
<dbReference type="PROSITE" id="PS00844">
    <property type="entry name" value="DALA_DALA_LIGASE_2"/>
    <property type="match status" value="1"/>
</dbReference>
<sequence>MSKKIRVAVLYGGRSGEHEVSLQSAASVIRYLDKEKYEIIPIGIDKTGRWHLSGPEVLASTTKALPIYRNMPEVVMPSNPDALSTGVVALASGASTPTTFNGKFDVVFPVMHGTFSEDGTIQGLLELADVPYVGCGVLASAVGMDKDIAKRVMRDAGLQVVPWVTVRNGEWARNPSALEARIAKELGFPCFVKPANAGSSVGVHKVKTADALAAAINDALRYDTKILVEKAISVREIELSVLENIQLSEEPLVSVVGEVTPTHEFYSYEAKYLDENGAALHIPALLTPTQMKTAQDIARCVFTALECEGLARVDLFLDKESGEFYVNEINTLPGFTSISMYPKLWEASGISYADLLSKLVDLALARHTRKSNLVRDFLVE</sequence>
<evidence type="ECO:0000256" key="3">
    <source>
        <dbReference type="ARBA" id="ARBA00004496"/>
    </source>
</evidence>
<evidence type="ECO:0000313" key="25">
    <source>
        <dbReference type="Proteomes" id="UP000451565"/>
    </source>
</evidence>
<feature type="binding site" evidence="20">
    <location>
        <begin position="229"/>
        <end position="236"/>
    </location>
    <ligand>
        <name>ATP</name>
        <dbReference type="ChEBI" id="CHEBI:30616"/>
    </ligand>
</feature>
<comment type="pathway">
    <text evidence="17">Glycan biosynthesis.</text>
</comment>
<evidence type="ECO:0000256" key="8">
    <source>
        <dbReference type="ARBA" id="ARBA00022723"/>
    </source>
</evidence>
<dbReference type="OrthoDB" id="9813261at2"/>
<dbReference type="Proteomes" id="UP000451565">
    <property type="component" value="Unassembled WGS sequence"/>
</dbReference>
<evidence type="ECO:0000256" key="7">
    <source>
        <dbReference type="ARBA" id="ARBA00022598"/>
    </source>
</evidence>
<comment type="similarity">
    <text evidence="5 18">Belongs to the D-alanine--D-alanine ligase family.</text>
</comment>
<keyword evidence="13 18" id="KW-0573">Peptidoglycan synthesis</keyword>
<evidence type="ECO:0000256" key="13">
    <source>
        <dbReference type="ARBA" id="ARBA00022984"/>
    </source>
</evidence>
<dbReference type="EC" id="6.3.2.4" evidence="18"/>
<evidence type="ECO:0000256" key="18">
    <source>
        <dbReference type="HAMAP-Rule" id="MF_00047"/>
    </source>
</evidence>
<evidence type="ECO:0000256" key="1">
    <source>
        <dbReference type="ARBA" id="ARBA00001936"/>
    </source>
</evidence>
<comment type="catalytic activity">
    <reaction evidence="16 18">
        <text>2 D-alanine + ATP = D-alanyl-D-alanine + ADP + phosphate + H(+)</text>
        <dbReference type="Rhea" id="RHEA:11224"/>
        <dbReference type="ChEBI" id="CHEBI:15378"/>
        <dbReference type="ChEBI" id="CHEBI:30616"/>
        <dbReference type="ChEBI" id="CHEBI:43474"/>
        <dbReference type="ChEBI" id="CHEBI:57416"/>
        <dbReference type="ChEBI" id="CHEBI:57822"/>
        <dbReference type="ChEBI" id="CHEBI:456216"/>
        <dbReference type="EC" id="6.3.2.4"/>
    </reaction>
</comment>
<keyword evidence="25" id="KW-1185">Reference proteome</keyword>
<keyword evidence="12 18" id="KW-0133">Cell shape</keyword>
<reference evidence="24 25" key="1">
    <citation type="submission" date="2019-10" db="EMBL/GenBank/DDBJ databases">
        <title>Glaciimonas soli sp. nov., a psychrophilic bacterium isolated from the forest soil of a high elevation mountain in Taiwan.</title>
        <authorList>
            <person name="Wang L.-T."/>
            <person name="Shieh W.Y."/>
        </authorList>
    </citation>
    <scope>NUCLEOTIDE SEQUENCE [LARGE SCALE GENOMIC DNA]</scope>
    <source>
        <strain evidence="24 25">GS1</strain>
    </source>
</reference>
<feature type="active site" evidence="19">
    <location>
        <position position="199"/>
    </location>
</feature>
<dbReference type="PIRSF" id="PIRSF039102">
    <property type="entry name" value="Ddl/VanB"/>
    <property type="match status" value="1"/>
</dbReference>
<evidence type="ECO:0000256" key="21">
    <source>
        <dbReference type="PIRSR" id="PIRSR039102-3"/>
    </source>
</evidence>
<keyword evidence="9 20" id="KW-0547">Nucleotide-binding</keyword>
<dbReference type="SUPFAM" id="SSF56059">
    <property type="entry name" value="Glutathione synthetase ATP-binding domain-like"/>
    <property type="match status" value="1"/>
</dbReference>
<dbReference type="Pfam" id="PF07478">
    <property type="entry name" value="Dala_Dala_lig_C"/>
    <property type="match status" value="1"/>
</dbReference>
<evidence type="ECO:0000256" key="15">
    <source>
        <dbReference type="ARBA" id="ARBA00023316"/>
    </source>
</evidence>
<dbReference type="Gene3D" id="3.30.1490.20">
    <property type="entry name" value="ATP-grasp fold, A domain"/>
    <property type="match status" value="1"/>
</dbReference>
<feature type="binding site" evidence="20">
    <location>
        <begin position="199"/>
        <end position="200"/>
    </location>
    <ligand>
        <name>ATP</name>
        <dbReference type="ChEBI" id="CHEBI:30616"/>
    </ligand>
</feature>
<dbReference type="PANTHER" id="PTHR23132:SF25">
    <property type="entry name" value="D-ALANINE--D-ALANINE LIGASE A"/>
    <property type="match status" value="1"/>
</dbReference>
<dbReference type="NCBIfam" id="NF002528">
    <property type="entry name" value="PRK01966.1-4"/>
    <property type="match status" value="1"/>
</dbReference>
<dbReference type="PANTHER" id="PTHR23132">
    <property type="entry name" value="D-ALANINE--D-ALANINE LIGASE"/>
    <property type="match status" value="1"/>
</dbReference>
<evidence type="ECO:0000313" key="24">
    <source>
        <dbReference type="EMBL" id="MQR01099.1"/>
    </source>
</evidence>
<feature type="binding site" evidence="21">
    <location>
        <position position="328"/>
    </location>
    <ligand>
        <name>Mg(2+)</name>
        <dbReference type="ChEBI" id="CHEBI:18420"/>
        <label>1</label>
    </ligand>
</feature>
<comment type="cofactor">
    <cofactor evidence="1">
        <name>Mn(2+)</name>
        <dbReference type="ChEBI" id="CHEBI:29035"/>
    </cofactor>
</comment>
<evidence type="ECO:0000256" key="11">
    <source>
        <dbReference type="ARBA" id="ARBA00022842"/>
    </source>
</evidence>
<dbReference type="FunFam" id="3.30.1490.20:FF:000007">
    <property type="entry name" value="D-alanine--D-alanine ligase"/>
    <property type="match status" value="1"/>
</dbReference>
<dbReference type="SUPFAM" id="SSF52440">
    <property type="entry name" value="PreATP-grasp domain"/>
    <property type="match status" value="1"/>
</dbReference>
<dbReference type="InterPro" id="IPR016185">
    <property type="entry name" value="PreATP-grasp_dom_sf"/>
</dbReference>
<dbReference type="GO" id="GO:0008716">
    <property type="term" value="F:D-alanine-D-alanine ligase activity"/>
    <property type="evidence" value="ECO:0007669"/>
    <property type="project" value="UniProtKB-UniRule"/>
</dbReference>
<evidence type="ECO:0000256" key="17">
    <source>
        <dbReference type="ARBA" id="ARBA00060592"/>
    </source>
</evidence>
<evidence type="ECO:0000256" key="5">
    <source>
        <dbReference type="ARBA" id="ARBA00010871"/>
    </source>
</evidence>
<evidence type="ECO:0000256" key="14">
    <source>
        <dbReference type="ARBA" id="ARBA00023211"/>
    </source>
</evidence>
<feature type="active site" evidence="19">
    <location>
        <position position="339"/>
    </location>
</feature>
<feature type="active site" evidence="19">
    <location>
        <position position="17"/>
    </location>
</feature>
<dbReference type="GO" id="GO:0008360">
    <property type="term" value="P:regulation of cell shape"/>
    <property type="evidence" value="ECO:0007669"/>
    <property type="project" value="UniProtKB-KW"/>
</dbReference>
<keyword evidence="6 18" id="KW-0963">Cytoplasm</keyword>
<dbReference type="PROSITE" id="PS50975">
    <property type="entry name" value="ATP_GRASP"/>
    <property type="match status" value="1"/>
</dbReference>
<feature type="binding site" evidence="20">
    <location>
        <begin position="191"/>
        <end position="193"/>
    </location>
    <ligand>
        <name>ATP</name>
        <dbReference type="ChEBI" id="CHEBI:30616"/>
    </ligand>
</feature>
<evidence type="ECO:0000256" key="10">
    <source>
        <dbReference type="ARBA" id="ARBA00022840"/>
    </source>
</evidence>
<dbReference type="InterPro" id="IPR000291">
    <property type="entry name" value="D-Ala_lig_Van_CS"/>
</dbReference>
<feature type="binding site" evidence="21">
    <location>
        <position position="328"/>
    </location>
    <ligand>
        <name>Mg(2+)</name>
        <dbReference type="ChEBI" id="CHEBI:18420"/>
        <label>2</label>
    </ligand>
</feature>
<dbReference type="InterPro" id="IPR011127">
    <property type="entry name" value="Dala_Dala_lig_N"/>
</dbReference>
<dbReference type="RefSeq" id="WP_153234692.1">
    <property type="nucleotide sequence ID" value="NZ_WINI01000004.1"/>
</dbReference>
<dbReference type="GO" id="GO:0046872">
    <property type="term" value="F:metal ion binding"/>
    <property type="evidence" value="ECO:0007669"/>
    <property type="project" value="UniProtKB-KW"/>
</dbReference>
<comment type="subcellular location">
    <subcellularLocation>
        <location evidence="3 18">Cytoplasm</location>
    </subcellularLocation>
</comment>
<dbReference type="HAMAP" id="MF_00047">
    <property type="entry name" value="Dala_Dala_lig"/>
    <property type="match status" value="1"/>
</dbReference>
<dbReference type="InterPro" id="IPR011095">
    <property type="entry name" value="Dala_Dala_lig_C"/>
</dbReference>
<feature type="binding site" evidence="20">
    <location>
        <begin position="327"/>
        <end position="328"/>
    </location>
    <ligand>
        <name>ATP</name>
        <dbReference type="ChEBI" id="CHEBI:30616"/>
    </ligand>
</feature>
<feature type="domain" description="ATP-grasp" evidence="23">
    <location>
        <begin position="150"/>
        <end position="361"/>
    </location>
</feature>
<evidence type="ECO:0000256" key="9">
    <source>
        <dbReference type="ARBA" id="ARBA00022741"/>
    </source>
</evidence>
<dbReference type="Pfam" id="PF01820">
    <property type="entry name" value="Dala_Dala_lig_N"/>
    <property type="match status" value="1"/>
</dbReference>
<comment type="function">
    <text evidence="2 18">Cell wall formation.</text>
</comment>